<sequence length="85" mass="10047">MDFSAHLTAPKKHYDYQNKCRKASLAHFYKFQSSSFLMQETSRHSINKNQDVSLVRVKFEKKTKKQERLGLSKKFNELTAVECLF</sequence>
<organism evidence="1 2">
    <name type="scientific">Clitoria ternatea</name>
    <name type="common">Butterfly pea</name>
    <dbReference type="NCBI Taxonomy" id="43366"/>
    <lineage>
        <taxon>Eukaryota</taxon>
        <taxon>Viridiplantae</taxon>
        <taxon>Streptophyta</taxon>
        <taxon>Embryophyta</taxon>
        <taxon>Tracheophyta</taxon>
        <taxon>Spermatophyta</taxon>
        <taxon>Magnoliopsida</taxon>
        <taxon>eudicotyledons</taxon>
        <taxon>Gunneridae</taxon>
        <taxon>Pentapetalae</taxon>
        <taxon>rosids</taxon>
        <taxon>fabids</taxon>
        <taxon>Fabales</taxon>
        <taxon>Fabaceae</taxon>
        <taxon>Papilionoideae</taxon>
        <taxon>50 kb inversion clade</taxon>
        <taxon>NPAAA clade</taxon>
        <taxon>indigoferoid/millettioid clade</taxon>
        <taxon>Phaseoleae</taxon>
        <taxon>Clitoria</taxon>
    </lineage>
</organism>
<gene>
    <name evidence="1" type="ORF">RJT34_24464</name>
</gene>
<dbReference type="AlphaFoldDB" id="A0AAN9IHI8"/>
<protein>
    <submittedName>
        <fullName evidence="1">Uncharacterized protein</fullName>
    </submittedName>
</protein>
<reference evidence="1 2" key="1">
    <citation type="submission" date="2024-01" db="EMBL/GenBank/DDBJ databases">
        <title>The genomes of 5 underutilized Papilionoideae crops provide insights into root nodulation and disease resistance.</title>
        <authorList>
            <person name="Yuan L."/>
        </authorList>
    </citation>
    <scope>NUCLEOTIDE SEQUENCE [LARGE SCALE GENOMIC DNA]</scope>
    <source>
        <strain evidence="1">LY-2023</strain>
        <tissue evidence="1">Leaf</tissue>
    </source>
</reference>
<accession>A0AAN9IHI8</accession>
<dbReference type="EMBL" id="JAYKXN010000006">
    <property type="protein sequence ID" value="KAK7279412.1"/>
    <property type="molecule type" value="Genomic_DNA"/>
</dbReference>
<evidence type="ECO:0000313" key="2">
    <source>
        <dbReference type="Proteomes" id="UP001359559"/>
    </source>
</evidence>
<evidence type="ECO:0000313" key="1">
    <source>
        <dbReference type="EMBL" id="KAK7279412.1"/>
    </source>
</evidence>
<dbReference type="Proteomes" id="UP001359559">
    <property type="component" value="Unassembled WGS sequence"/>
</dbReference>
<name>A0AAN9IHI8_CLITE</name>
<comment type="caution">
    <text evidence="1">The sequence shown here is derived from an EMBL/GenBank/DDBJ whole genome shotgun (WGS) entry which is preliminary data.</text>
</comment>
<keyword evidence="2" id="KW-1185">Reference proteome</keyword>
<proteinExistence type="predicted"/>